<dbReference type="GO" id="GO:0007015">
    <property type="term" value="P:actin filament organization"/>
    <property type="evidence" value="ECO:0007669"/>
    <property type="project" value="TreeGrafter"/>
</dbReference>
<dbReference type="OrthoDB" id="4033880at2759"/>
<feature type="compositionally biased region" description="Basic and acidic residues" evidence="7">
    <location>
        <begin position="149"/>
        <end position="160"/>
    </location>
</feature>
<dbReference type="GO" id="GO:0030276">
    <property type="term" value="F:clathrin binding"/>
    <property type="evidence" value="ECO:0007669"/>
    <property type="project" value="TreeGrafter"/>
</dbReference>
<evidence type="ECO:0000313" key="9">
    <source>
        <dbReference type="EMBL" id="KAG7528775.1"/>
    </source>
</evidence>
<dbReference type="Pfam" id="PF01417">
    <property type="entry name" value="ENTH"/>
    <property type="match status" value="1"/>
</dbReference>
<protein>
    <recommendedName>
        <fullName evidence="8">ENTH domain-containing protein</fullName>
    </recommendedName>
</protein>
<keyword evidence="10" id="KW-1185">Reference proteome</keyword>
<keyword evidence="3" id="KW-0963">Cytoplasm</keyword>
<dbReference type="AlphaFoldDB" id="A0A8K0NMQ2"/>
<dbReference type="PANTHER" id="PTHR12276">
    <property type="entry name" value="EPSIN/ENT-RELATED"/>
    <property type="match status" value="1"/>
</dbReference>
<dbReference type="PANTHER" id="PTHR12276:SF110">
    <property type="entry name" value="EPSIN-1-RELATED"/>
    <property type="match status" value="1"/>
</dbReference>
<dbReference type="InterPro" id="IPR008942">
    <property type="entry name" value="ENTH_VHS"/>
</dbReference>
<dbReference type="FunFam" id="1.25.40.90:FF:000006">
    <property type="entry name" value="Clathrin interactor 1"/>
    <property type="match status" value="1"/>
</dbReference>
<evidence type="ECO:0000256" key="4">
    <source>
        <dbReference type="ARBA" id="ARBA00022553"/>
    </source>
</evidence>
<dbReference type="CDD" id="cd16991">
    <property type="entry name" value="ENTH_Ent1_Ent2"/>
    <property type="match status" value="1"/>
</dbReference>
<evidence type="ECO:0000256" key="2">
    <source>
        <dbReference type="ARBA" id="ARBA00010130"/>
    </source>
</evidence>
<feature type="coiled-coil region" evidence="6">
    <location>
        <begin position="302"/>
        <end position="336"/>
    </location>
</feature>
<dbReference type="PROSITE" id="PS50330">
    <property type="entry name" value="UIM"/>
    <property type="match status" value="2"/>
</dbReference>
<dbReference type="GO" id="GO:0005768">
    <property type="term" value="C:endosome"/>
    <property type="evidence" value="ECO:0007669"/>
    <property type="project" value="TreeGrafter"/>
</dbReference>
<accession>A0A8K0NMQ2</accession>
<evidence type="ECO:0000259" key="8">
    <source>
        <dbReference type="PROSITE" id="PS50942"/>
    </source>
</evidence>
<evidence type="ECO:0000256" key="5">
    <source>
        <dbReference type="ARBA" id="ARBA00023121"/>
    </source>
</evidence>
<dbReference type="GO" id="GO:0005886">
    <property type="term" value="C:plasma membrane"/>
    <property type="evidence" value="ECO:0007669"/>
    <property type="project" value="TreeGrafter"/>
</dbReference>
<evidence type="ECO:0000313" key="10">
    <source>
        <dbReference type="Proteomes" id="UP000812966"/>
    </source>
</evidence>
<comment type="similarity">
    <text evidence="2">Belongs to the epsin family.</text>
</comment>
<keyword evidence="4" id="KW-0597">Phosphoprotein</keyword>
<reference evidence="9" key="1">
    <citation type="submission" date="2020-04" db="EMBL/GenBank/DDBJ databases">
        <title>Analysis of mating type loci in Filobasidium floriforme.</title>
        <authorList>
            <person name="Nowrousian M."/>
        </authorList>
    </citation>
    <scope>NUCLEOTIDE SEQUENCE</scope>
    <source>
        <strain evidence="9">CBS 6242</strain>
    </source>
</reference>
<keyword evidence="5" id="KW-0446">Lipid-binding</keyword>
<keyword evidence="6" id="KW-0175">Coiled coil</keyword>
<comment type="subcellular location">
    <subcellularLocation>
        <location evidence="1">Cytoplasm</location>
    </subcellularLocation>
</comment>
<feature type="domain" description="ENTH" evidence="8">
    <location>
        <begin position="18"/>
        <end position="150"/>
    </location>
</feature>
<dbReference type="PROSITE" id="PS50942">
    <property type="entry name" value="ENTH"/>
    <property type="match status" value="1"/>
</dbReference>
<dbReference type="InterPro" id="IPR013809">
    <property type="entry name" value="ENTH"/>
</dbReference>
<proteinExistence type="inferred from homology"/>
<organism evidence="9 10">
    <name type="scientific">Filobasidium floriforme</name>
    <dbReference type="NCBI Taxonomy" id="5210"/>
    <lineage>
        <taxon>Eukaryota</taxon>
        <taxon>Fungi</taxon>
        <taxon>Dikarya</taxon>
        <taxon>Basidiomycota</taxon>
        <taxon>Agaricomycotina</taxon>
        <taxon>Tremellomycetes</taxon>
        <taxon>Filobasidiales</taxon>
        <taxon>Filobasidiaceae</taxon>
        <taxon>Filobasidium</taxon>
    </lineage>
</organism>
<dbReference type="EMBL" id="JABELV010000168">
    <property type="protein sequence ID" value="KAG7528775.1"/>
    <property type="molecule type" value="Genomic_DNA"/>
</dbReference>
<feature type="region of interest" description="Disordered" evidence="7">
    <location>
        <begin position="458"/>
        <end position="499"/>
    </location>
</feature>
<dbReference type="SUPFAM" id="SSF48464">
    <property type="entry name" value="ENTH/VHS domain"/>
    <property type="match status" value="1"/>
</dbReference>
<evidence type="ECO:0000256" key="6">
    <source>
        <dbReference type="SAM" id="Coils"/>
    </source>
</evidence>
<dbReference type="SMART" id="SM00726">
    <property type="entry name" value="UIM"/>
    <property type="match status" value="2"/>
</dbReference>
<feature type="region of interest" description="Disordered" evidence="7">
    <location>
        <begin position="149"/>
        <end position="231"/>
    </location>
</feature>
<evidence type="ECO:0000256" key="3">
    <source>
        <dbReference type="ARBA" id="ARBA00022490"/>
    </source>
</evidence>
<feature type="compositionally biased region" description="Basic and acidic residues" evidence="7">
    <location>
        <begin position="169"/>
        <end position="184"/>
    </location>
</feature>
<feature type="compositionally biased region" description="Basic and acidic residues" evidence="7">
    <location>
        <begin position="195"/>
        <end position="231"/>
    </location>
</feature>
<sequence length="499" mass="57091">MAQQLSHLGRGAVRVAKNYTKGYSDTQVKIRGATSNDPWGPSGSQMNEIAQMTYSQNEFVEVMEMLDKRLNDKGKNWRHVFKALTLLDYILHAGSENVVIYFRDNIYIVKTLKEFVYVDDDGQDVGANVRQKAKDITNLLQDEDRLRMERKSRGAMRERMLGNIAESGLRGEDDRGEPERRAERNNNNSGYKPAKTRDEDDDLKRAIEESKRAAMDDESRSRARNQEEDDLRKAIAMSEEEEAKRRRQLEESNATALFDDGLQMQPTQNLVDVGWNQQQQPLQPQYTSFNPFMQQQMMQQQQQQQQEEYMRQQMMMAEQERQRQEWMQMQQQQQQQQQMMMQQQQQLMAQPTGYRSNNPFAPGGGGPSMSLIPESSPMPAPTPQAQPQIDFFQPAPQPASQPAPQQQSERQGGFAVKTKDTNPELAALWANREGGLDTFGNVGSLRIPVGSVFHESNRQAVQQGLGGGFGNTNPFARQQQQQQQQQGQQQGTEQPFFQI</sequence>
<dbReference type="Pfam" id="PF02809">
    <property type="entry name" value="UIM"/>
    <property type="match status" value="2"/>
</dbReference>
<evidence type="ECO:0000256" key="1">
    <source>
        <dbReference type="ARBA" id="ARBA00004496"/>
    </source>
</evidence>
<name>A0A8K0NMQ2_9TREE</name>
<feature type="region of interest" description="Disordered" evidence="7">
    <location>
        <begin position="348"/>
        <end position="414"/>
    </location>
</feature>
<dbReference type="Gene3D" id="1.25.40.90">
    <property type="match status" value="1"/>
</dbReference>
<dbReference type="Proteomes" id="UP000812966">
    <property type="component" value="Unassembled WGS sequence"/>
</dbReference>
<dbReference type="GO" id="GO:0006897">
    <property type="term" value="P:endocytosis"/>
    <property type="evidence" value="ECO:0007669"/>
    <property type="project" value="TreeGrafter"/>
</dbReference>
<gene>
    <name evidence="9" type="ORF">FFLO_05944</name>
</gene>
<dbReference type="GO" id="GO:0005543">
    <property type="term" value="F:phospholipid binding"/>
    <property type="evidence" value="ECO:0007669"/>
    <property type="project" value="TreeGrafter"/>
</dbReference>
<evidence type="ECO:0000256" key="7">
    <source>
        <dbReference type="SAM" id="MobiDB-lite"/>
    </source>
</evidence>
<comment type="caution">
    <text evidence="9">The sequence shown here is derived from an EMBL/GenBank/DDBJ whole genome shotgun (WGS) entry which is preliminary data.</text>
</comment>
<dbReference type="InterPro" id="IPR003903">
    <property type="entry name" value="UIM_dom"/>
</dbReference>
<feature type="compositionally biased region" description="Low complexity" evidence="7">
    <location>
        <begin position="478"/>
        <end position="491"/>
    </location>
</feature>
<dbReference type="GO" id="GO:0030125">
    <property type="term" value="C:clathrin vesicle coat"/>
    <property type="evidence" value="ECO:0007669"/>
    <property type="project" value="TreeGrafter"/>
</dbReference>
<dbReference type="SMART" id="SM00273">
    <property type="entry name" value="ENTH"/>
    <property type="match status" value="1"/>
</dbReference>